<keyword evidence="3" id="KW-1185">Reference proteome</keyword>
<reference evidence="2 3" key="1">
    <citation type="submission" date="2019-03" db="EMBL/GenBank/DDBJ databases">
        <title>First draft genome of Liparis tanakae, snailfish: a comprehensive survey of snailfish specific genes.</title>
        <authorList>
            <person name="Kim W."/>
            <person name="Song I."/>
            <person name="Jeong J.-H."/>
            <person name="Kim D."/>
            <person name="Kim S."/>
            <person name="Ryu S."/>
            <person name="Song J.Y."/>
            <person name="Lee S.K."/>
        </authorList>
    </citation>
    <scope>NUCLEOTIDE SEQUENCE [LARGE SCALE GENOMIC DNA]</scope>
    <source>
        <tissue evidence="2">Muscle</tissue>
    </source>
</reference>
<gene>
    <name evidence="2" type="ORF">EYF80_045879</name>
</gene>
<evidence type="ECO:0000256" key="1">
    <source>
        <dbReference type="SAM" id="MobiDB-lite"/>
    </source>
</evidence>
<dbReference type="EMBL" id="SRLO01000937">
    <property type="protein sequence ID" value="TNN43917.1"/>
    <property type="molecule type" value="Genomic_DNA"/>
</dbReference>
<name>A0A4Z2FRQ1_9TELE</name>
<sequence length="104" mass="12059">MQPPPRKGTASFPRRREPVLRFNRLPPTGRARRYSRRGGGDAFRGASLKFRSERLQTAPSRSLRRLPESRATLRSLRRVDPPLVKEKVIASFQLRDFQLTHFCS</sequence>
<feature type="region of interest" description="Disordered" evidence="1">
    <location>
        <begin position="1"/>
        <end position="43"/>
    </location>
</feature>
<organism evidence="2 3">
    <name type="scientific">Liparis tanakae</name>
    <name type="common">Tanaka's snailfish</name>
    <dbReference type="NCBI Taxonomy" id="230148"/>
    <lineage>
        <taxon>Eukaryota</taxon>
        <taxon>Metazoa</taxon>
        <taxon>Chordata</taxon>
        <taxon>Craniata</taxon>
        <taxon>Vertebrata</taxon>
        <taxon>Euteleostomi</taxon>
        <taxon>Actinopterygii</taxon>
        <taxon>Neopterygii</taxon>
        <taxon>Teleostei</taxon>
        <taxon>Neoteleostei</taxon>
        <taxon>Acanthomorphata</taxon>
        <taxon>Eupercaria</taxon>
        <taxon>Perciformes</taxon>
        <taxon>Cottioidei</taxon>
        <taxon>Cottales</taxon>
        <taxon>Liparidae</taxon>
        <taxon>Liparis</taxon>
    </lineage>
</organism>
<dbReference type="Proteomes" id="UP000314294">
    <property type="component" value="Unassembled WGS sequence"/>
</dbReference>
<dbReference type="AlphaFoldDB" id="A0A4Z2FRQ1"/>
<evidence type="ECO:0000313" key="2">
    <source>
        <dbReference type="EMBL" id="TNN43917.1"/>
    </source>
</evidence>
<accession>A0A4Z2FRQ1</accession>
<protein>
    <submittedName>
        <fullName evidence="2">Uncharacterized protein</fullName>
    </submittedName>
</protein>
<proteinExistence type="predicted"/>
<evidence type="ECO:0000313" key="3">
    <source>
        <dbReference type="Proteomes" id="UP000314294"/>
    </source>
</evidence>
<comment type="caution">
    <text evidence="2">The sequence shown here is derived from an EMBL/GenBank/DDBJ whole genome shotgun (WGS) entry which is preliminary data.</text>
</comment>